<proteinExistence type="predicted"/>
<evidence type="ECO:0000313" key="2">
    <source>
        <dbReference type="EMBL" id="KAG0446348.1"/>
    </source>
</evidence>
<accession>A0A835U2D6</accession>
<comment type="caution">
    <text evidence="2">The sequence shown here is derived from an EMBL/GenBank/DDBJ whole genome shotgun (WGS) entry which is preliminary data.</text>
</comment>
<evidence type="ECO:0000313" key="4">
    <source>
        <dbReference type="Proteomes" id="UP000639772"/>
    </source>
</evidence>
<name>A0A835U2D6_VANPL</name>
<reference evidence="3 4" key="1">
    <citation type="journal article" date="2020" name="Nat. Food">
        <title>A phased Vanilla planifolia genome enables genetic improvement of flavour and production.</title>
        <authorList>
            <person name="Hasing T."/>
            <person name="Tang H."/>
            <person name="Brym M."/>
            <person name="Khazi F."/>
            <person name="Huang T."/>
            <person name="Chambers A.H."/>
        </authorList>
    </citation>
    <scope>NUCLEOTIDE SEQUENCE [LARGE SCALE GENOMIC DNA]</scope>
    <source>
        <tissue evidence="2">Leaf</tissue>
    </source>
</reference>
<dbReference type="EMBL" id="JADCNL010000587">
    <property type="protein sequence ID" value="KAG0446348.1"/>
    <property type="molecule type" value="Genomic_DNA"/>
</dbReference>
<dbReference type="Proteomes" id="UP000636800">
    <property type="component" value="Unassembled WGS sequence"/>
</dbReference>
<dbReference type="EMBL" id="JADCNM010000588">
    <property type="protein sequence ID" value="KAG0446339.1"/>
    <property type="molecule type" value="Genomic_DNA"/>
</dbReference>
<organism evidence="2 3">
    <name type="scientific">Vanilla planifolia</name>
    <name type="common">Vanilla</name>
    <dbReference type="NCBI Taxonomy" id="51239"/>
    <lineage>
        <taxon>Eukaryota</taxon>
        <taxon>Viridiplantae</taxon>
        <taxon>Streptophyta</taxon>
        <taxon>Embryophyta</taxon>
        <taxon>Tracheophyta</taxon>
        <taxon>Spermatophyta</taxon>
        <taxon>Magnoliopsida</taxon>
        <taxon>Liliopsida</taxon>
        <taxon>Asparagales</taxon>
        <taxon>Orchidaceae</taxon>
        <taxon>Vanilloideae</taxon>
        <taxon>Vanilleae</taxon>
        <taxon>Vanilla</taxon>
    </lineage>
</organism>
<dbReference type="AlphaFoldDB" id="A0A835U2D6"/>
<dbReference type="Proteomes" id="UP000639772">
    <property type="component" value="Unassembled WGS sequence"/>
</dbReference>
<keyword evidence="3" id="KW-1185">Reference proteome</keyword>
<sequence>MAVLPLAKSAFSNCLGDSVEDGDQHKVKSGDVGDYDAVSNELQSFLSWLKDICYENDGTCAVSGQAGMKWAWGASTAACSFGSSGPGRRPVHCANGRHCATESDTSK</sequence>
<evidence type="ECO:0000313" key="1">
    <source>
        <dbReference type="EMBL" id="KAG0446339.1"/>
    </source>
</evidence>
<protein>
    <submittedName>
        <fullName evidence="2">Uncharacterized protein</fullName>
    </submittedName>
</protein>
<evidence type="ECO:0000313" key="3">
    <source>
        <dbReference type="Proteomes" id="UP000636800"/>
    </source>
</evidence>
<gene>
    <name evidence="2" type="ORF">HPP92_028876</name>
    <name evidence="1" type="ORF">HPP92_028887</name>
</gene>